<evidence type="ECO:0000313" key="1">
    <source>
        <dbReference type="EMBL" id="KAL3531367.1"/>
    </source>
</evidence>
<name>A0ABD3AJN7_9GENT</name>
<organism evidence="1 2">
    <name type="scientific">Cinchona calisaya</name>
    <dbReference type="NCBI Taxonomy" id="153742"/>
    <lineage>
        <taxon>Eukaryota</taxon>
        <taxon>Viridiplantae</taxon>
        <taxon>Streptophyta</taxon>
        <taxon>Embryophyta</taxon>
        <taxon>Tracheophyta</taxon>
        <taxon>Spermatophyta</taxon>
        <taxon>Magnoliopsida</taxon>
        <taxon>eudicotyledons</taxon>
        <taxon>Gunneridae</taxon>
        <taxon>Pentapetalae</taxon>
        <taxon>asterids</taxon>
        <taxon>lamiids</taxon>
        <taxon>Gentianales</taxon>
        <taxon>Rubiaceae</taxon>
        <taxon>Cinchonoideae</taxon>
        <taxon>Cinchoneae</taxon>
        <taxon>Cinchona</taxon>
    </lineage>
</organism>
<dbReference type="InterPro" id="IPR021109">
    <property type="entry name" value="Peptidase_aspartic_dom_sf"/>
</dbReference>
<proteinExistence type="predicted"/>
<accession>A0ABD3AJN7</accession>
<reference evidence="1 2" key="1">
    <citation type="submission" date="2024-11" db="EMBL/GenBank/DDBJ databases">
        <title>A near-complete genome assembly of Cinchona calisaya.</title>
        <authorList>
            <person name="Lian D.C."/>
            <person name="Zhao X.W."/>
            <person name="Wei L."/>
        </authorList>
    </citation>
    <scope>NUCLEOTIDE SEQUENCE [LARGE SCALE GENOMIC DNA]</scope>
    <source>
        <tissue evidence="1">Nenye</tissue>
    </source>
</reference>
<dbReference type="AlphaFoldDB" id="A0ABD3AJN7"/>
<keyword evidence="2" id="KW-1185">Reference proteome</keyword>
<gene>
    <name evidence="1" type="ORF">ACH5RR_010689</name>
</gene>
<dbReference type="CDD" id="cd00303">
    <property type="entry name" value="retropepsin_like"/>
    <property type="match status" value="1"/>
</dbReference>
<dbReference type="Proteomes" id="UP001630127">
    <property type="component" value="Unassembled WGS sequence"/>
</dbReference>
<sequence length="140" mass="15612">MLVSAVTVEKNSPPRDGLRYVQVKVNGKDVLAIVDTWATHSFVIGREVRRLKLELKEHRYRVNAVKAEAQPVLGGASFKLTLGQWSGKCNLMAVPLDDFDMATNRIFPIPHLDGVMITDERHVHGPLVSRARQIEFLGVG</sequence>
<dbReference type="Pfam" id="PF13650">
    <property type="entry name" value="Asp_protease_2"/>
    <property type="match status" value="1"/>
</dbReference>
<evidence type="ECO:0000313" key="2">
    <source>
        <dbReference type="Proteomes" id="UP001630127"/>
    </source>
</evidence>
<dbReference type="Gene3D" id="2.40.70.10">
    <property type="entry name" value="Acid Proteases"/>
    <property type="match status" value="1"/>
</dbReference>
<protein>
    <submittedName>
        <fullName evidence="1">Uncharacterized protein</fullName>
    </submittedName>
</protein>
<dbReference type="EMBL" id="JBJUIK010000004">
    <property type="protein sequence ID" value="KAL3531367.1"/>
    <property type="molecule type" value="Genomic_DNA"/>
</dbReference>
<comment type="caution">
    <text evidence="1">The sequence shown here is derived from an EMBL/GenBank/DDBJ whole genome shotgun (WGS) entry which is preliminary data.</text>
</comment>